<keyword evidence="2" id="KW-0997">Cell inner membrane</keyword>
<evidence type="ECO:0000256" key="7">
    <source>
        <dbReference type="SAM" id="Phobius"/>
    </source>
</evidence>
<dbReference type="GO" id="GO:0006935">
    <property type="term" value="P:chemotaxis"/>
    <property type="evidence" value="ECO:0007669"/>
    <property type="project" value="InterPro"/>
</dbReference>
<accession>A0A933RSR5</accession>
<feature type="domain" description="HAMP" evidence="10">
    <location>
        <begin position="323"/>
        <end position="376"/>
    </location>
</feature>
<reference evidence="11" key="1">
    <citation type="submission" date="2020-07" db="EMBL/GenBank/DDBJ databases">
        <title>Huge and variable diversity of episymbiotic CPR bacteria and DPANN archaea in groundwater ecosystems.</title>
        <authorList>
            <person name="He C.Y."/>
            <person name="Keren R."/>
            <person name="Whittaker M."/>
            <person name="Farag I.F."/>
            <person name="Doudna J."/>
            <person name="Cate J.H.D."/>
            <person name="Banfield J.F."/>
        </authorList>
    </citation>
    <scope>NUCLEOTIDE SEQUENCE</scope>
    <source>
        <strain evidence="11">NC_groundwater_1818_Pr3_B-0.1um_66_35</strain>
    </source>
</reference>
<feature type="transmembrane region" description="Helical" evidence="7">
    <location>
        <begin position="304"/>
        <end position="326"/>
    </location>
</feature>
<dbReference type="InterPro" id="IPR004089">
    <property type="entry name" value="MCPsignal_dom"/>
</dbReference>
<organism evidence="11 12">
    <name type="scientific">Rhodopseudomonas palustris</name>
    <dbReference type="NCBI Taxonomy" id="1076"/>
    <lineage>
        <taxon>Bacteria</taxon>
        <taxon>Pseudomonadati</taxon>
        <taxon>Pseudomonadota</taxon>
        <taxon>Alphaproteobacteria</taxon>
        <taxon>Hyphomicrobiales</taxon>
        <taxon>Nitrobacteraceae</taxon>
        <taxon>Rhodopseudomonas</taxon>
    </lineage>
</organism>
<dbReference type="PANTHER" id="PTHR32089">
    <property type="entry name" value="METHYL-ACCEPTING CHEMOTAXIS PROTEIN MCPB"/>
    <property type="match status" value="1"/>
</dbReference>
<feature type="domain" description="T-SNARE coiled-coil homology" evidence="9">
    <location>
        <begin position="570"/>
        <end position="632"/>
    </location>
</feature>
<evidence type="ECO:0000256" key="1">
    <source>
        <dbReference type="ARBA" id="ARBA00004429"/>
    </source>
</evidence>
<dbReference type="SMART" id="SM00283">
    <property type="entry name" value="MA"/>
    <property type="match status" value="1"/>
</dbReference>
<evidence type="ECO:0000256" key="5">
    <source>
        <dbReference type="PROSITE-ProRule" id="PRU00284"/>
    </source>
</evidence>
<dbReference type="AlphaFoldDB" id="A0A933RSR5"/>
<evidence type="ECO:0000256" key="3">
    <source>
        <dbReference type="ARBA" id="ARBA00023224"/>
    </source>
</evidence>
<feature type="domain" description="Methyl-accepting transducer" evidence="8">
    <location>
        <begin position="411"/>
        <end position="640"/>
    </location>
</feature>
<dbReference type="InterPro" id="IPR003660">
    <property type="entry name" value="HAMP_dom"/>
</dbReference>
<sequence>MLKLDRIGNKLGLAGLLGVVLSGGLLVNQMMAEQKIAAANALAEAQQYINEHTLEANIGVRRMQLAARDGRLSKTPAELDKALAVLSEMSARTKKELDGSTQRTVRPENKARLEKVTGLAKDYEAQSLAMGKTIQQIFDVTAKRNAVSADWRKTIDALRASPALATANRPEIEKTAYEADSHFNAMRAATWRFAATAEEGQKKAIDLRAGDMNEALGRLRGLSTDRSLTAATDQLSAIAKTFVGLTNDVLKLEDTRIAQTASTLAIANETSALMREAVDASSKSFRAAKDAADAELSQANRISFFAASAVMLALIGSVIFTFIGVARPLTRLNGALGRIAAGEVNAEIPGANRGDEVGDIAKTVVVISKNAEQKARDEAEAQAKQEQIAAQRRKADMIQLADSFEAAVGEIVDTVSSASTELEASASTLTSTAERSQELATMVAAASEEASTNVQSVASATEELSSSVNEISRQVQESARMANEAVNQARTTNDRVGELATAAARIGDVVELINTIAGQTNLLALNATIEAARAGEAGRGFAVVASEVKALAEQTAKATGDISQQISSIQNATNESVGAIRGISGTIEKLSEIASTIASAVEEQGAATQEISRNVQQASQGTQQVSSNISDVQRGATETGSASSQVLSAAQTLSSDSNRLKDEVGRFLRTVRAA</sequence>
<evidence type="ECO:0000256" key="2">
    <source>
        <dbReference type="ARBA" id="ARBA00022519"/>
    </source>
</evidence>
<evidence type="ECO:0000259" key="10">
    <source>
        <dbReference type="PROSITE" id="PS50885"/>
    </source>
</evidence>
<dbReference type="Pfam" id="PF00015">
    <property type="entry name" value="MCPsignal"/>
    <property type="match status" value="1"/>
</dbReference>
<evidence type="ECO:0000313" key="11">
    <source>
        <dbReference type="EMBL" id="MBI5127900.1"/>
    </source>
</evidence>
<evidence type="ECO:0000256" key="4">
    <source>
        <dbReference type="ARBA" id="ARBA00029447"/>
    </source>
</evidence>
<dbReference type="PROSITE" id="PS50192">
    <property type="entry name" value="T_SNARE"/>
    <property type="match status" value="1"/>
</dbReference>
<dbReference type="EMBL" id="JACRJB010000002">
    <property type="protein sequence ID" value="MBI5127900.1"/>
    <property type="molecule type" value="Genomic_DNA"/>
</dbReference>
<dbReference type="PROSITE" id="PS50885">
    <property type="entry name" value="HAMP"/>
    <property type="match status" value="1"/>
</dbReference>
<dbReference type="GO" id="GO:0004888">
    <property type="term" value="F:transmembrane signaling receptor activity"/>
    <property type="evidence" value="ECO:0007669"/>
    <property type="project" value="InterPro"/>
</dbReference>
<keyword evidence="2" id="KW-1003">Cell membrane</keyword>
<proteinExistence type="inferred from homology"/>
<evidence type="ECO:0000259" key="8">
    <source>
        <dbReference type="PROSITE" id="PS50111"/>
    </source>
</evidence>
<evidence type="ECO:0000313" key="12">
    <source>
        <dbReference type="Proteomes" id="UP000782519"/>
    </source>
</evidence>
<dbReference type="SUPFAM" id="SSF58104">
    <property type="entry name" value="Methyl-accepting chemotaxis protein (MCP) signaling domain"/>
    <property type="match status" value="1"/>
</dbReference>
<dbReference type="Gene3D" id="6.10.340.10">
    <property type="match status" value="1"/>
</dbReference>
<dbReference type="InterPro" id="IPR004090">
    <property type="entry name" value="Chemotax_Me-accpt_rcpt"/>
</dbReference>
<comment type="caution">
    <text evidence="11">The sequence shown here is derived from an EMBL/GenBank/DDBJ whole genome shotgun (WGS) entry which is preliminary data.</text>
</comment>
<dbReference type="SMART" id="SM00304">
    <property type="entry name" value="HAMP"/>
    <property type="match status" value="1"/>
</dbReference>
<feature type="region of interest" description="Disordered" evidence="6">
    <location>
        <begin position="618"/>
        <end position="644"/>
    </location>
</feature>
<keyword evidence="7" id="KW-1133">Transmembrane helix</keyword>
<name>A0A933RSR5_RHOPL</name>
<comment type="similarity">
    <text evidence="4">Belongs to the methyl-accepting chemotaxis (MCP) protein family.</text>
</comment>
<dbReference type="SUPFAM" id="SSF158472">
    <property type="entry name" value="HAMP domain-like"/>
    <property type="match status" value="1"/>
</dbReference>
<protein>
    <submittedName>
        <fullName evidence="11">HAMP domain-containing protein</fullName>
    </submittedName>
</protein>
<gene>
    <name evidence="11" type="ORF">HZA66_00515</name>
</gene>
<dbReference type="PRINTS" id="PR00260">
    <property type="entry name" value="CHEMTRNSDUCR"/>
</dbReference>
<dbReference type="InterPro" id="IPR000727">
    <property type="entry name" value="T_SNARE_dom"/>
</dbReference>
<dbReference type="Gene3D" id="1.10.287.950">
    <property type="entry name" value="Methyl-accepting chemotaxis protein"/>
    <property type="match status" value="1"/>
</dbReference>
<evidence type="ECO:0000259" key="9">
    <source>
        <dbReference type="PROSITE" id="PS50192"/>
    </source>
</evidence>
<dbReference type="PANTHER" id="PTHR32089:SF112">
    <property type="entry name" value="LYSOZYME-LIKE PROTEIN-RELATED"/>
    <property type="match status" value="1"/>
</dbReference>
<evidence type="ECO:0000256" key="6">
    <source>
        <dbReference type="SAM" id="MobiDB-lite"/>
    </source>
</evidence>
<comment type="subcellular location">
    <subcellularLocation>
        <location evidence="1">Cell inner membrane</location>
        <topology evidence="1">Multi-pass membrane protein</topology>
    </subcellularLocation>
</comment>
<dbReference type="PROSITE" id="PS50111">
    <property type="entry name" value="CHEMOTAXIS_TRANSDUC_2"/>
    <property type="match status" value="1"/>
</dbReference>
<dbReference type="GO" id="GO:0005886">
    <property type="term" value="C:plasma membrane"/>
    <property type="evidence" value="ECO:0007669"/>
    <property type="project" value="UniProtKB-SubCell"/>
</dbReference>
<dbReference type="Pfam" id="PF00672">
    <property type="entry name" value="HAMP"/>
    <property type="match status" value="1"/>
</dbReference>
<keyword evidence="7" id="KW-0472">Membrane</keyword>
<dbReference type="CDD" id="cd06225">
    <property type="entry name" value="HAMP"/>
    <property type="match status" value="1"/>
</dbReference>
<dbReference type="Proteomes" id="UP000782519">
    <property type="component" value="Unassembled WGS sequence"/>
</dbReference>
<keyword evidence="7" id="KW-0812">Transmembrane</keyword>
<keyword evidence="3 5" id="KW-0807">Transducer</keyword>
<dbReference type="GO" id="GO:0007165">
    <property type="term" value="P:signal transduction"/>
    <property type="evidence" value="ECO:0007669"/>
    <property type="project" value="UniProtKB-KW"/>
</dbReference>